<comment type="caution">
    <text evidence="2">The sequence shown here is derived from an EMBL/GenBank/DDBJ whole genome shotgun (WGS) entry which is preliminary data.</text>
</comment>
<name>A0ABR7Q8I8_9FLAO</name>
<keyword evidence="3" id="KW-1185">Reference proteome</keyword>
<sequence length="189" mass="22107">MKKIIVIFTLFLSISTSLAQQTSNDLRTAFNTYLKAMEEKNYEKALDFYYEKYFKIMSKSEFLEKLKALDTNELLDGENKNSKIISVSKSIMYDNVEYALVESQVNVYIKFKDIVDKEVIELVKEQIEAKEKKVSYSEERKEISYYRNSLGIAIKDNGWKIIPYSEKLALFTKTIVPSEVLEKLNLQKN</sequence>
<reference evidence="2 3" key="1">
    <citation type="submission" date="2020-07" db="EMBL/GenBank/DDBJ databases">
        <title>Description of Kordia aestuariivivens sp. nov., isolated from a tidal flat.</title>
        <authorList>
            <person name="Park S."/>
            <person name="Yoon J.-H."/>
        </authorList>
    </citation>
    <scope>NUCLEOTIDE SEQUENCE [LARGE SCALE GENOMIC DNA]</scope>
    <source>
        <strain evidence="2 3">YSTF-M3</strain>
    </source>
</reference>
<accession>A0ABR7Q8I8</accession>
<proteinExistence type="predicted"/>
<organism evidence="2 3">
    <name type="scientific">Kordia aestuariivivens</name>
    <dbReference type="NCBI Taxonomy" id="2759037"/>
    <lineage>
        <taxon>Bacteria</taxon>
        <taxon>Pseudomonadati</taxon>
        <taxon>Bacteroidota</taxon>
        <taxon>Flavobacteriia</taxon>
        <taxon>Flavobacteriales</taxon>
        <taxon>Flavobacteriaceae</taxon>
        <taxon>Kordia</taxon>
    </lineage>
</organism>
<keyword evidence="1" id="KW-0732">Signal</keyword>
<dbReference type="RefSeq" id="WP_187561690.1">
    <property type="nucleotide sequence ID" value="NZ_JACGWS010000004.1"/>
</dbReference>
<evidence type="ECO:0000256" key="1">
    <source>
        <dbReference type="SAM" id="SignalP"/>
    </source>
</evidence>
<feature type="signal peptide" evidence="1">
    <location>
        <begin position="1"/>
        <end position="19"/>
    </location>
</feature>
<gene>
    <name evidence="2" type="ORF">H2O64_08130</name>
</gene>
<evidence type="ECO:0000313" key="2">
    <source>
        <dbReference type="EMBL" id="MBC8754639.1"/>
    </source>
</evidence>
<dbReference type="Proteomes" id="UP000619238">
    <property type="component" value="Unassembled WGS sequence"/>
</dbReference>
<dbReference type="EMBL" id="JACGWS010000004">
    <property type="protein sequence ID" value="MBC8754639.1"/>
    <property type="molecule type" value="Genomic_DNA"/>
</dbReference>
<protein>
    <recommendedName>
        <fullName evidence="4">DUF4878 domain-containing protein</fullName>
    </recommendedName>
</protein>
<evidence type="ECO:0000313" key="3">
    <source>
        <dbReference type="Proteomes" id="UP000619238"/>
    </source>
</evidence>
<evidence type="ECO:0008006" key="4">
    <source>
        <dbReference type="Google" id="ProtNLM"/>
    </source>
</evidence>
<feature type="chain" id="PRO_5046895643" description="DUF4878 domain-containing protein" evidence="1">
    <location>
        <begin position="20"/>
        <end position="189"/>
    </location>
</feature>